<dbReference type="RefSeq" id="WP_021761181.1">
    <property type="nucleotide sequence ID" value="NC_022444.1"/>
</dbReference>
<dbReference type="HOGENOM" id="CLU_053140_0_0_7"/>
<protein>
    <submittedName>
        <fullName evidence="2">Putative CRISPR-associated protein</fullName>
    </submittedName>
</protein>
<name>T2GD19_MEGG1</name>
<evidence type="ECO:0000313" key="3">
    <source>
        <dbReference type="Proteomes" id="UP000016587"/>
    </source>
</evidence>
<sequence length="404" mass="44440">MCNAVFNEVRNACEAKSAIRWRVSLQPMGGAQDKVFPPTYLGDQDKPTYALEERMTAEGPRRVVLLDSVQSQANRLEECLLEASRQGEGGLGLPMFQVHIPDRGWITSLETPHRCFDAIWRDCLVEGVPFRQSAPGRALIATRRDRAAEMFALCPTGLLFGCWDSTSIEKTSGLRLERALVSEIVAWDGLVGQKTSSRLDPLHITDLPIYETPEGGWTADPGKARQDKKGKPVLHPKKKSTGINHSNIPPSLTLGGVSISRAEQVAVLSLIQLRRLRFPDAAGGVSEARDLAARTVLACLGLYALAAQLERGYDLRSRCVLIPESRPPFEILGMTLEDRQEVQWSAEALLKALRTAVEAAREQGLGWSEPFTLTPSDALLDLVSRSRLTAEHEDTTEEEAHAGN</sequence>
<dbReference type="STRING" id="1121448.DGI_2450"/>
<feature type="region of interest" description="Disordered" evidence="1">
    <location>
        <begin position="215"/>
        <end position="246"/>
    </location>
</feature>
<dbReference type="AlphaFoldDB" id="T2GD19"/>
<dbReference type="eggNOG" id="ENOG502Z9Z2">
    <property type="taxonomic scope" value="Bacteria"/>
</dbReference>
<evidence type="ECO:0000256" key="1">
    <source>
        <dbReference type="SAM" id="MobiDB-lite"/>
    </source>
</evidence>
<dbReference type="InterPro" id="IPR013403">
    <property type="entry name" value="CRISPR-assoc_prot_Csb1/Cas7u"/>
</dbReference>
<dbReference type="KEGG" id="dgg:DGI_2450"/>
<feature type="compositionally biased region" description="Basic residues" evidence="1">
    <location>
        <begin position="231"/>
        <end position="240"/>
    </location>
</feature>
<dbReference type="EMBL" id="CP006585">
    <property type="protein sequence ID" value="AGW14193.1"/>
    <property type="molecule type" value="Genomic_DNA"/>
</dbReference>
<dbReference type="Proteomes" id="UP000016587">
    <property type="component" value="Chromosome"/>
</dbReference>
<accession>T2GD19</accession>
<reference evidence="2 3" key="1">
    <citation type="journal article" date="2013" name="J. Bacteriol.">
        <title>Roles of HynAB and Ech, the only two hydrogenases found in the model sulfate reducer Desulfovibrio gigas.</title>
        <authorList>
            <person name="Morais-Silva F.O."/>
            <person name="Santos C.I."/>
            <person name="Rodrigues R."/>
            <person name="Pereira I.A."/>
            <person name="Rodrigues-Pousada C."/>
        </authorList>
    </citation>
    <scope>NUCLEOTIDE SEQUENCE [LARGE SCALE GENOMIC DNA]</scope>
    <source>
        <strain evidence="3">ATCC 19364 / DSM 1382 / NCIMB 9332 / VKM B-1759</strain>
    </source>
</reference>
<keyword evidence="3" id="KW-1185">Reference proteome</keyword>
<gene>
    <name evidence="2" type="primary">csb1</name>
    <name evidence="2" type="ORF">DGI_2450</name>
</gene>
<dbReference type="PATRIC" id="fig|1121448.10.peg.2403"/>
<organism evidence="2 3">
    <name type="scientific">Megalodesulfovibrio gigas (strain ATCC 19364 / DSM 1382 / NCIMB 9332 / VKM B-1759)</name>
    <name type="common">Desulfovibrio gigas</name>
    <dbReference type="NCBI Taxonomy" id="1121448"/>
    <lineage>
        <taxon>Bacteria</taxon>
        <taxon>Pseudomonadati</taxon>
        <taxon>Thermodesulfobacteriota</taxon>
        <taxon>Desulfovibrionia</taxon>
        <taxon>Desulfovibrionales</taxon>
        <taxon>Desulfovibrionaceae</taxon>
        <taxon>Megalodesulfovibrio</taxon>
    </lineage>
</organism>
<reference evidence="3" key="2">
    <citation type="submission" date="2013-07" db="EMBL/GenBank/DDBJ databases">
        <authorList>
            <person name="Morais-Silva F.O."/>
            <person name="Rezende A.M."/>
            <person name="Pimentel C."/>
            <person name="Resende D.M."/>
            <person name="Santos C.I."/>
            <person name="Clemente C."/>
            <person name="de Oliveira L.M."/>
            <person name="da Silva S.M."/>
            <person name="Costa D.A."/>
            <person name="Varela-Raposo A."/>
            <person name="Horacio E.C.A."/>
            <person name="Matos M."/>
            <person name="Flores O."/>
            <person name="Ruiz J.C."/>
            <person name="Rodrigues-Pousada C."/>
        </authorList>
    </citation>
    <scope>NUCLEOTIDE SEQUENCE [LARGE SCALE GENOMIC DNA]</scope>
    <source>
        <strain evidence="3">ATCC 19364 / DSM 1382 / NCIMB 9332 / VKM B-1759</strain>
    </source>
</reference>
<evidence type="ECO:0000313" key="2">
    <source>
        <dbReference type="EMBL" id="AGW14193.1"/>
    </source>
</evidence>
<dbReference type="NCBIfam" id="TIGR02570">
    <property type="entry name" value="cas7_GSU0053"/>
    <property type="match status" value="1"/>
</dbReference>
<proteinExistence type="predicted"/>
<dbReference type="Pfam" id="PF09617">
    <property type="entry name" value="Cas_GSU0053"/>
    <property type="match status" value="1"/>
</dbReference>